<evidence type="ECO:0000313" key="2">
    <source>
        <dbReference type="EMBL" id="QQM38168.1"/>
    </source>
</evidence>
<dbReference type="SUPFAM" id="SSF56601">
    <property type="entry name" value="beta-lactamase/transpeptidase-like"/>
    <property type="match status" value="1"/>
</dbReference>
<protein>
    <recommendedName>
        <fullName evidence="4">Lipoprotein</fullName>
    </recommendedName>
</protein>
<name>A0A7T7HZJ2_9ACTN</name>
<organism evidence="2 3">
    <name type="scientific">Streptomyces liliifuscus</name>
    <dbReference type="NCBI Taxonomy" id="2797636"/>
    <lineage>
        <taxon>Bacteria</taxon>
        <taxon>Bacillati</taxon>
        <taxon>Actinomycetota</taxon>
        <taxon>Actinomycetes</taxon>
        <taxon>Kitasatosporales</taxon>
        <taxon>Streptomycetaceae</taxon>
        <taxon>Streptomyces</taxon>
    </lineage>
</organism>
<keyword evidence="1" id="KW-0732">Signal</keyword>
<dbReference type="KEGG" id="slf:JEQ17_00755"/>
<feature type="signal peptide" evidence="1">
    <location>
        <begin position="1"/>
        <end position="31"/>
    </location>
</feature>
<keyword evidence="3" id="KW-1185">Reference proteome</keyword>
<evidence type="ECO:0000313" key="3">
    <source>
        <dbReference type="Proteomes" id="UP000595636"/>
    </source>
</evidence>
<dbReference type="EMBL" id="CP066831">
    <property type="protein sequence ID" value="QQM38168.1"/>
    <property type="molecule type" value="Genomic_DNA"/>
</dbReference>
<gene>
    <name evidence="2" type="ORF">JEQ17_00755</name>
</gene>
<dbReference type="AlphaFoldDB" id="A0A7T7HZJ2"/>
<reference evidence="2 3" key="1">
    <citation type="submission" date="2020-12" db="EMBL/GenBank/DDBJ databases">
        <title>A novel species.</title>
        <authorList>
            <person name="Li K."/>
        </authorList>
    </citation>
    <scope>NUCLEOTIDE SEQUENCE [LARGE SCALE GENOMIC DNA]</scope>
    <source>
        <strain evidence="2 3">ZYC-3</strain>
    </source>
</reference>
<feature type="chain" id="PRO_5032492711" description="Lipoprotein" evidence="1">
    <location>
        <begin position="32"/>
        <end position="385"/>
    </location>
</feature>
<dbReference type="Proteomes" id="UP000595636">
    <property type="component" value="Chromosome"/>
</dbReference>
<evidence type="ECO:0008006" key="4">
    <source>
        <dbReference type="Google" id="ProtNLM"/>
    </source>
</evidence>
<dbReference type="InterPro" id="IPR012338">
    <property type="entry name" value="Beta-lactam/transpept-like"/>
</dbReference>
<dbReference type="Gene3D" id="3.40.710.10">
    <property type="entry name" value="DD-peptidase/beta-lactamase superfamily"/>
    <property type="match status" value="1"/>
</dbReference>
<accession>A0A7T7HZJ2</accession>
<proteinExistence type="predicted"/>
<evidence type="ECO:0000256" key="1">
    <source>
        <dbReference type="SAM" id="SignalP"/>
    </source>
</evidence>
<sequence length="385" mass="41446">MFRWSRWRSVAVLCAVVMAVMTALLSPSATAATNAASSAPRDAAGVTVPAGVTAGVAVFDRQTGTFTEQLNPNMQFRSASVVKLLIALDYLWNRGPDYQIPSGDQAKWNSMLRSSDDDAASEFWVRNGEGSIVTRMARELSLSSNTTPPPANQDGMWGYTALTAADTVKIYRYLLDTSPARVRELIMGNLKQSTRCSATDHFDQHFGIAGAFNKPWAVKQGWSGFGDIEQGTCRPATSALNSKAASVDLTKPALHTTGTVGSGDRSIVAVYTLHDVGTSYGKAYTDLGRLTRSLNVPGGVRPAGTWFGTWSSGVNVRPEPNTTRDPLLQLPAGVEVLVGCQTRGETVSVPPYTNEWWAYLPQYGGYVSNIYMSSPDNQLPGVAQC</sequence>